<evidence type="ECO:0000313" key="2">
    <source>
        <dbReference type="EMBL" id="CAD7695898.1"/>
    </source>
</evidence>
<dbReference type="Proteomes" id="UP000708148">
    <property type="component" value="Unassembled WGS sequence"/>
</dbReference>
<keyword evidence="3" id="KW-1185">Reference proteome</keyword>
<sequence>MAVFMPGTFACLTSKCAAVDAVPCTAWRDESWGRGRKWETRAPSGDWKDMISHSGGCSCLKKSCLFALARNIAGQCASATHPVWVAACLYCTKLASGWNARRGGARQCAVTGLQERVMQRS</sequence>
<keyword evidence="1" id="KW-0732">Signal</keyword>
<dbReference type="AlphaFoldDB" id="A0A8S1ILQ9"/>
<protein>
    <recommendedName>
        <fullName evidence="4">Secreted protein</fullName>
    </recommendedName>
</protein>
<reference evidence="2" key="1">
    <citation type="submission" date="2020-12" db="EMBL/GenBank/DDBJ databases">
        <authorList>
            <person name="Iha C."/>
        </authorList>
    </citation>
    <scope>NUCLEOTIDE SEQUENCE</scope>
</reference>
<comment type="caution">
    <text evidence="2">The sequence shown here is derived from an EMBL/GenBank/DDBJ whole genome shotgun (WGS) entry which is preliminary data.</text>
</comment>
<gene>
    <name evidence="2" type="ORF">OSTQU699_LOCUS1259</name>
</gene>
<evidence type="ECO:0000256" key="1">
    <source>
        <dbReference type="SAM" id="SignalP"/>
    </source>
</evidence>
<evidence type="ECO:0008006" key="4">
    <source>
        <dbReference type="Google" id="ProtNLM"/>
    </source>
</evidence>
<proteinExistence type="predicted"/>
<organism evidence="2 3">
    <name type="scientific">Ostreobium quekettii</name>
    <dbReference type="NCBI Taxonomy" id="121088"/>
    <lineage>
        <taxon>Eukaryota</taxon>
        <taxon>Viridiplantae</taxon>
        <taxon>Chlorophyta</taxon>
        <taxon>core chlorophytes</taxon>
        <taxon>Ulvophyceae</taxon>
        <taxon>TCBD clade</taxon>
        <taxon>Bryopsidales</taxon>
        <taxon>Ostreobineae</taxon>
        <taxon>Ostreobiaceae</taxon>
        <taxon>Ostreobium</taxon>
    </lineage>
</organism>
<accession>A0A8S1ILQ9</accession>
<feature type="chain" id="PRO_5035772021" description="Secreted protein" evidence="1">
    <location>
        <begin position="22"/>
        <end position="121"/>
    </location>
</feature>
<evidence type="ECO:0000313" key="3">
    <source>
        <dbReference type="Proteomes" id="UP000708148"/>
    </source>
</evidence>
<feature type="signal peptide" evidence="1">
    <location>
        <begin position="1"/>
        <end position="21"/>
    </location>
</feature>
<dbReference type="EMBL" id="CAJHUC010000402">
    <property type="protein sequence ID" value="CAD7695898.1"/>
    <property type="molecule type" value="Genomic_DNA"/>
</dbReference>
<name>A0A8S1ILQ9_9CHLO</name>